<name>A0ACC0WXU7_9ROSI</name>
<comment type="caution">
    <text evidence="1">The sequence shown here is derived from an EMBL/GenBank/DDBJ whole genome shotgun (WGS) entry which is preliminary data.</text>
</comment>
<gene>
    <name evidence="1" type="ORF">Pint_29099</name>
</gene>
<protein>
    <submittedName>
        <fullName evidence="1">Uncharacterized protein</fullName>
    </submittedName>
</protein>
<sequence>MKEIAFIMHTCSALIITVVFAAAFHRTVGGNTKGIPTFLHKPPFIVFVISMLLHSFLPTRFIVNVLGHPHFTYAKKTSRLPTKEINYWSHRLFFSIASMMVAFGATIYIFLSHPWKWVIIPISLLGCVPVSLFGFFAISSFG</sequence>
<keyword evidence="2" id="KW-1185">Reference proteome</keyword>
<proteinExistence type="predicted"/>
<evidence type="ECO:0000313" key="2">
    <source>
        <dbReference type="Proteomes" id="UP001163603"/>
    </source>
</evidence>
<evidence type="ECO:0000313" key="1">
    <source>
        <dbReference type="EMBL" id="KAJ0007081.1"/>
    </source>
</evidence>
<organism evidence="1 2">
    <name type="scientific">Pistacia integerrima</name>
    <dbReference type="NCBI Taxonomy" id="434235"/>
    <lineage>
        <taxon>Eukaryota</taxon>
        <taxon>Viridiplantae</taxon>
        <taxon>Streptophyta</taxon>
        <taxon>Embryophyta</taxon>
        <taxon>Tracheophyta</taxon>
        <taxon>Spermatophyta</taxon>
        <taxon>Magnoliopsida</taxon>
        <taxon>eudicotyledons</taxon>
        <taxon>Gunneridae</taxon>
        <taxon>Pentapetalae</taxon>
        <taxon>rosids</taxon>
        <taxon>malvids</taxon>
        <taxon>Sapindales</taxon>
        <taxon>Anacardiaceae</taxon>
        <taxon>Pistacia</taxon>
    </lineage>
</organism>
<reference evidence="2" key="1">
    <citation type="journal article" date="2023" name="G3 (Bethesda)">
        <title>Genome assembly and association tests identify interacting loci associated with vigor, precocity, and sex in interspecific pistachio rootstocks.</title>
        <authorList>
            <person name="Palmer W."/>
            <person name="Jacygrad E."/>
            <person name="Sagayaradj S."/>
            <person name="Cavanaugh K."/>
            <person name="Han R."/>
            <person name="Bertier L."/>
            <person name="Beede B."/>
            <person name="Kafkas S."/>
            <person name="Golino D."/>
            <person name="Preece J."/>
            <person name="Michelmore R."/>
        </authorList>
    </citation>
    <scope>NUCLEOTIDE SEQUENCE [LARGE SCALE GENOMIC DNA]</scope>
</reference>
<dbReference type="EMBL" id="CM047750">
    <property type="protein sequence ID" value="KAJ0007081.1"/>
    <property type="molecule type" value="Genomic_DNA"/>
</dbReference>
<dbReference type="Proteomes" id="UP001163603">
    <property type="component" value="Chromosome 15"/>
</dbReference>
<accession>A0ACC0WXU7</accession>